<reference evidence="2 5" key="1">
    <citation type="journal article" date="2011" name="Nature">
        <title>The Medicago genome provides insight into the evolution of rhizobial symbioses.</title>
        <authorList>
            <person name="Young N.D."/>
            <person name="Debelle F."/>
            <person name="Oldroyd G.E."/>
            <person name="Geurts R."/>
            <person name="Cannon S.B."/>
            <person name="Udvardi M.K."/>
            <person name="Benedito V.A."/>
            <person name="Mayer K.F."/>
            <person name="Gouzy J."/>
            <person name="Schoof H."/>
            <person name="Van de Peer Y."/>
            <person name="Proost S."/>
            <person name="Cook D.R."/>
            <person name="Meyers B.C."/>
            <person name="Spannagl M."/>
            <person name="Cheung F."/>
            <person name="De Mita S."/>
            <person name="Krishnakumar V."/>
            <person name="Gundlach H."/>
            <person name="Zhou S."/>
            <person name="Mudge J."/>
            <person name="Bharti A.K."/>
            <person name="Murray J.D."/>
            <person name="Naoumkina M.A."/>
            <person name="Rosen B."/>
            <person name="Silverstein K.A."/>
            <person name="Tang H."/>
            <person name="Rombauts S."/>
            <person name="Zhao P.X."/>
            <person name="Zhou P."/>
            <person name="Barbe V."/>
            <person name="Bardou P."/>
            <person name="Bechner M."/>
            <person name="Bellec A."/>
            <person name="Berger A."/>
            <person name="Berges H."/>
            <person name="Bidwell S."/>
            <person name="Bisseling T."/>
            <person name="Choisne N."/>
            <person name="Couloux A."/>
            <person name="Denny R."/>
            <person name="Deshpande S."/>
            <person name="Dai X."/>
            <person name="Doyle J.J."/>
            <person name="Dudez A.M."/>
            <person name="Farmer A.D."/>
            <person name="Fouteau S."/>
            <person name="Franken C."/>
            <person name="Gibelin C."/>
            <person name="Gish J."/>
            <person name="Goldstein S."/>
            <person name="Gonzalez A.J."/>
            <person name="Green P.J."/>
            <person name="Hallab A."/>
            <person name="Hartog M."/>
            <person name="Hua A."/>
            <person name="Humphray S.J."/>
            <person name="Jeong D.H."/>
            <person name="Jing Y."/>
            <person name="Jocker A."/>
            <person name="Kenton S.M."/>
            <person name="Kim D.J."/>
            <person name="Klee K."/>
            <person name="Lai H."/>
            <person name="Lang C."/>
            <person name="Lin S."/>
            <person name="Macmil S.L."/>
            <person name="Magdelenat G."/>
            <person name="Matthews L."/>
            <person name="McCorrison J."/>
            <person name="Monaghan E.L."/>
            <person name="Mun J.H."/>
            <person name="Najar F.Z."/>
            <person name="Nicholson C."/>
            <person name="Noirot C."/>
            <person name="O'Bleness M."/>
            <person name="Paule C.R."/>
            <person name="Poulain J."/>
            <person name="Prion F."/>
            <person name="Qin B."/>
            <person name="Qu C."/>
            <person name="Retzel E.F."/>
            <person name="Riddle C."/>
            <person name="Sallet E."/>
            <person name="Samain S."/>
            <person name="Samson N."/>
            <person name="Sanders I."/>
            <person name="Saurat O."/>
            <person name="Scarpelli C."/>
            <person name="Schiex T."/>
            <person name="Segurens B."/>
            <person name="Severin A.J."/>
            <person name="Sherrier D.J."/>
            <person name="Shi R."/>
            <person name="Sims S."/>
            <person name="Singer S.R."/>
            <person name="Sinharoy S."/>
            <person name="Sterck L."/>
            <person name="Viollet A."/>
            <person name="Wang B.B."/>
            <person name="Wang K."/>
            <person name="Wang M."/>
            <person name="Wang X."/>
            <person name="Warfsmann J."/>
            <person name="Weissenbach J."/>
            <person name="White D.D."/>
            <person name="White J.D."/>
            <person name="Wiley G.B."/>
            <person name="Wincker P."/>
            <person name="Xing Y."/>
            <person name="Yang L."/>
            <person name="Yao Z."/>
            <person name="Ying F."/>
            <person name="Zhai J."/>
            <person name="Zhou L."/>
            <person name="Zuber A."/>
            <person name="Denarie J."/>
            <person name="Dixon R.A."/>
            <person name="May G.D."/>
            <person name="Schwartz D.C."/>
            <person name="Rogers J."/>
            <person name="Quetier F."/>
            <person name="Town C.D."/>
            <person name="Roe B.A."/>
        </authorList>
    </citation>
    <scope>NUCLEOTIDE SEQUENCE [LARGE SCALE GENOMIC DNA]</scope>
    <source>
        <strain evidence="2">A17</strain>
        <strain evidence="4 5">cv. Jemalong A17</strain>
    </source>
</reference>
<feature type="transmembrane region" description="Helical" evidence="1">
    <location>
        <begin position="98"/>
        <end position="117"/>
    </location>
</feature>
<feature type="transmembrane region" description="Helical" evidence="1">
    <location>
        <begin position="129"/>
        <end position="148"/>
    </location>
</feature>
<dbReference type="Proteomes" id="UP000265566">
    <property type="component" value="Chromosome 2"/>
</dbReference>
<feature type="transmembrane region" description="Helical" evidence="1">
    <location>
        <begin position="68"/>
        <end position="86"/>
    </location>
</feature>
<dbReference type="Proteomes" id="UP000002051">
    <property type="component" value="Chromosome 2"/>
</dbReference>
<protein>
    <submittedName>
        <fullName evidence="2">Transmembrane protein, putative</fullName>
    </submittedName>
</protein>
<reference evidence="3" key="4">
    <citation type="journal article" date="2018" name="Nat. Plants">
        <title>Whole-genome landscape of Medicago truncatula symbiotic genes.</title>
        <authorList>
            <person name="Pecrix Y."/>
            <person name="Gamas P."/>
            <person name="Carrere S."/>
        </authorList>
    </citation>
    <scope>NUCLEOTIDE SEQUENCE</scope>
    <source>
        <tissue evidence="3">Leaves</tissue>
    </source>
</reference>
<dbReference type="HOGENOM" id="CLU_1392074_0_0_1"/>
<evidence type="ECO:0000256" key="1">
    <source>
        <dbReference type="SAM" id="Phobius"/>
    </source>
</evidence>
<evidence type="ECO:0000313" key="5">
    <source>
        <dbReference type="Proteomes" id="UP000002051"/>
    </source>
</evidence>
<dbReference type="AlphaFoldDB" id="A0A072V5I8"/>
<dbReference type="EnsemblPlants" id="KEH37279">
    <property type="protein sequence ID" value="KEH37279"/>
    <property type="gene ID" value="MTR_2g437010"/>
</dbReference>
<keyword evidence="1 2" id="KW-0812">Transmembrane</keyword>
<dbReference type="Gramene" id="rna9009">
    <property type="protein sequence ID" value="RHN73216.1"/>
    <property type="gene ID" value="gene9009"/>
</dbReference>
<evidence type="ECO:0000313" key="2">
    <source>
        <dbReference type="EMBL" id="KEH37279.1"/>
    </source>
</evidence>
<dbReference type="EMBL" id="CM001218">
    <property type="protein sequence ID" value="KEH37279.1"/>
    <property type="molecule type" value="Genomic_DNA"/>
</dbReference>
<keyword evidence="1" id="KW-1133">Transmembrane helix</keyword>
<feature type="transmembrane region" description="Helical" evidence="1">
    <location>
        <begin position="32"/>
        <end position="56"/>
    </location>
</feature>
<gene>
    <name evidence="2" type="ordered locus">MTR_2g437010</name>
    <name evidence="3" type="ORF">MtrunA17_Chr2g0296101</name>
</gene>
<dbReference type="EMBL" id="PSQE01000002">
    <property type="protein sequence ID" value="RHN73216.1"/>
    <property type="molecule type" value="Genomic_DNA"/>
</dbReference>
<organism evidence="2 5">
    <name type="scientific">Medicago truncatula</name>
    <name type="common">Barrel medic</name>
    <name type="synonym">Medicago tribuloides</name>
    <dbReference type="NCBI Taxonomy" id="3880"/>
    <lineage>
        <taxon>Eukaryota</taxon>
        <taxon>Viridiplantae</taxon>
        <taxon>Streptophyta</taxon>
        <taxon>Embryophyta</taxon>
        <taxon>Tracheophyta</taxon>
        <taxon>Spermatophyta</taxon>
        <taxon>Magnoliopsida</taxon>
        <taxon>eudicotyledons</taxon>
        <taxon>Gunneridae</taxon>
        <taxon>Pentapetalae</taxon>
        <taxon>rosids</taxon>
        <taxon>fabids</taxon>
        <taxon>Fabales</taxon>
        <taxon>Fabaceae</taxon>
        <taxon>Papilionoideae</taxon>
        <taxon>50 kb inversion clade</taxon>
        <taxon>NPAAA clade</taxon>
        <taxon>Hologalegina</taxon>
        <taxon>IRL clade</taxon>
        <taxon>Trifolieae</taxon>
        <taxon>Medicago</taxon>
    </lineage>
</organism>
<proteinExistence type="predicted"/>
<reference evidence="2 5" key="2">
    <citation type="journal article" date="2014" name="BMC Genomics">
        <title>An improved genome release (version Mt4.0) for the model legume Medicago truncatula.</title>
        <authorList>
            <person name="Tang H."/>
            <person name="Krishnakumar V."/>
            <person name="Bidwell S."/>
            <person name="Rosen B."/>
            <person name="Chan A."/>
            <person name="Zhou S."/>
            <person name="Gentzbittel L."/>
            <person name="Childs K.L."/>
            <person name="Yandell M."/>
            <person name="Gundlach H."/>
            <person name="Mayer K.F."/>
            <person name="Schwartz D.C."/>
            <person name="Town C.D."/>
        </authorList>
    </citation>
    <scope>GENOME REANNOTATION</scope>
    <source>
        <strain evidence="2">A17</strain>
        <strain evidence="4 5">cv. Jemalong A17</strain>
    </source>
</reference>
<name>A0A072V5I8_MEDTR</name>
<evidence type="ECO:0000313" key="4">
    <source>
        <dbReference type="EnsemblPlants" id="KEH37279"/>
    </source>
</evidence>
<keyword evidence="5" id="KW-1185">Reference proteome</keyword>
<reference evidence="4" key="3">
    <citation type="submission" date="2015-04" db="UniProtKB">
        <authorList>
            <consortium name="EnsemblPlants"/>
        </authorList>
    </citation>
    <scope>IDENTIFICATION</scope>
    <source>
        <strain evidence="4">cv. Jemalong A17</strain>
    </source>
</reference>
<accession>A0A072V5I8</accession>
<sequence length="196" mass="22551">MIYSLDPSSSSSKTQAMVMATRSMYLEAMISVNYFFSLIALSIALDCISFTYAFNINININNYNNKTFLVYLKVYPFILFLFLIIPLKVKIIKDMSLFTLRFWTVISFIVFVSSAAFDLKLAHHLGVVPHVITVFVMFLFYISSLYVISCYPKLMLTFFHIPTQEMDSTIKSSHIEALFHGRIARINPFTINDPLT</sequence>
<evidence type="ECO:0000313" key="3">
    <source>
        <dbReference type="EMBL" id="RHN73216.1"/>
    </source>
</evidence>
<keyword evidence="1" id="KW-0472">Membrane</keyword>